<protein>
    <recommendedName>
        <fullName evidence="7">MYND-type domain-containing protein</fullName>
    </recommendedName>
</protein>
<dbReference type="OrthoDB" id="341421at2759"/>
<feature type="region of interest" description="Disordered" evidence="5">
    <location>
        <begin position="700"/>
        <end position="731"/>
    </location>
</feature>
<evidence type="ECO:0000256" key="2">
    <source>
        <dbReference type="ARBA" id="ARBA00022771"/>
    </source>
</evidence>
<evidence type="ECO:0000259" key="7">
    <source>
        <dbReference type="PROSITE" id="PS50865"/>
    </source>
</evidence>
<dbReference type="Proteomes" id="UP000320475">
    <property type="component" value="Unassembled WGS sequence"/>
</dbReference>
<proteinExistence type="predicted"/>
<organism evidence="8 9">
    <name type="scientific">Synchytrium endobioticum</name>
    <dbReference type="NCBI Taxonomy" id="286115"/>
    <lineage>
        <taxon>Eukaryota</taxon>
        <taxon>Fungi</taxon>
        <taxon>Fungi incertae sedis</taxon>
        <taxon>Chytridiomycota</taxon>
        <taxon>Chytridiomycota incertae sedis</taxon>
        <taxon>Chytridiomycetes</taxon>
        <taxon>Synchytriales</taxon>
        <taxon>Synchytriaceae</taxon>
        <taxon>Synchytrium</taxon>
    </lineage>
</organism>
<keyword evidence="6" id="KW-0732">Signal</keyword>
<feature type="compositionally biased region" description="Basic and acidic residues" evidence="5">
    <location>
        <begin position="703"/>
        <end position="717"/>
    </location>
</feature>
<dbReference type="PROSITE" id="PS01360">
    <property type="entry name" value="ZF_MYND_1"/>
    <property type="match status" value="1"/>
</dbReference>
<reference evidence="8 9" key="1">
    <citation type="journal article" date="2019" name="Sci. Rep.">
        <title>Comparative genomics of chytrid fungi reveal insights into the obligate biotrophic and pathogenic lifestyle of Synchytrium endobioticum.</title>
        <authorList>
            <person name="van de Vossenberg B.T.L.H."/>
            <person name="Warris S."/>
            <person name="Nguyen H.D.T."/>
            <person name="van Gent-Pelzer M.P.E."/>
            <person name="Joly D.L."/>
            <person name="van de Geest H.C."/>
            <person name="Bonants P.J.M."/>
            <person name="Smith D.S."/>
            <person name="Levesque C.A."/>
            <person name="van der Lee T.A.J."/>
        </authorList>
    </citation>
    <scope>NUCLEOTIDE SEQUENCE [LARGE SCALE GENOMIC DNA]</scope>
    <source>
        <strain evidence="8 9">LEV6574</strain>
    </source>
</reference>
<dbReference type="Pfam" id="PF01753">
    <property type="entry name" value="zf-MYND"/>
    <property type="match status" value="1"/>
</dbReference>
<dbReference type="InterPro" id="IPR002893">
    <property type="entry name" value="Znf_MYND"/>
</dbReference>
<dbReference type="Gene3D" id="6.10.140.2220">
    <property type="match status" value="1"/>
</dbReference>
<keyword evidence="2 4" id="KW-0863">Zinc-finger</keyword>
<evidence type="ECO:0000256" key="5">
    <source>
        <dbReference type="SAM" id="MobiDB-lite"/>
    </source>
</evidence>
<feature type="signal peptide" evidence="6">
    <location>
        <begin position="1"/>
        <end position="19"/>
    </location>
</feature>
<evidence type="ECO:0000256" key="6">
    <source>
        <dbReference type="SAM" id="SignalP"/>
    </source>
</evidence>
<keyword evidence="1" id="KW-0479">Metal-binding</keyword>
<accession>A0A507CSB0</accession>
<feature type="domain" description="MYND-type" evidence="7">
    <location>
        <begin position="758"/>
        <end position="796"/>
    </location>
</feature>
<dbReference type="AlphaFoldDB" id="A0A507CSB0"/>
<dbReference type="GO" id="GO:0008270">
    <property type="term" value="F:zinc ion binding"/>
    <property type="evidence" value="ECO:0007669"/>
    <property type="project" value="UniProtKB-KW"/>
</dbReference>
<dbReference type="VEuPathDB" id="FungiDB:SeMB42_g02842"/>
<evidence type="ECO:0000313" key="8">
    <source>
        <dbReference type="EMBL" id="TPX41951.1"/>
    </source>
</evidence>
<name>A0A507CSB0_9FUNG</name>
<evidence type="ECO:0000256" key="4">
    <source>
        <dbReference type="PROSITE-ProRule" id="PRU00134"/>
    </source>
</evidence>
<dbReference type="EMBL" id="QEAM01000294">
    <property type="protein sequence ID" value="TPX41951.1"/>
    <property type="molecule type" value="Genomic_DNA"/>
</dbReference>
<keyword evidence="3" id="KW-0862">Zinc</keyword>
<comment type="caution">
    <text evidence="8">The sequence shown here is derived from an EMBL/GenBank/DDBJ whole genome shotgun (WGS) entry which is preliminary data.</text>
</comment>
<feature type="chain" id="PRO_5021236436" description="MYND-type domain-containing protein" evidence="6">
    <location>
        <begin position="20"/>
        <end position="920"/>
    </location>
</feature>
<feature type="region of interest" description="Disordered" evidence="5">
    <location>
        <begin position="834"/>
        <end position="872"/>
    </location>
</feature>
<evidence type="ECO:0000313" key="9">
    <source>
        <dbReference type="Proteomes" id="UP000320475"/>
    </source>
</evidence>
<dbReference type="PROSITE" id="PS50865">
    <property type="entry name" value="ZF_MYND_2"/>
    <property type="match status" value="1"/>
</dbReference>
<dbReference type="SUPFAM" id="SSF144232">
    <property type="entry name" value="HIT/MYND zinc finger-like"/>
    <property type="match status" value="1"/>
</dbReference>
<evidence type="ECO:0000256" key="3">
    <source>
        <dbReference type="ARBA" id="ARBA00022833"/>
    </source>
</evidence>
<evidence type="ECO:0000256" key="1">
    <source>
        <dbReference type="ARBA" id="ARBA00022723"/>
    </source>
</evidence>
<sequence>MKYILALGLMVICTGSVHGKARFGHLMAQVDNYGLEGLQDSYLFLQLGVGPLELEEAESMIKLVSNFEFWNAFLHKAQEQGHAINVNPEVPREEQQITVIIVTSDTLDFVQPLDLLINGVTNRHRRQDMDFSVATIFNVTSQVTISIEKADRLDPVLASYWNSSVAPDSRAPKRYLVDIVLAVSGDITLSKTHTELENFEGLQESWPLLAWAFRHLVVDNMWGWESSLQPKAQMMGNVSSSSATHKLFRRGQGGSTHPKPAHPNMYGYRKVFVVKKKHPAKIDTLIIKHHRGGVKILEPSMSAGPSQEVPQEISHDHRETPQTDFVQAAAQFRHVSQHYVATGQHTSPGNFHRVSRSDAHTQSAAQSAGCHLLVPVAIDSCEPVFHLLRDNALWDNPSGCSGIDALNAPVRRVGRSSPGHRSLPLGKRHGGTSIIPHLSPDPFCIHLSMSTATPPPPSTDRHESLQVFDNPFPPDIWPHILNIAVKSASSASTLIATCKLFADEVPRCARFKAFSVTDQRRAVLEGQLKTKSLKLRKDSRLCKEYIEDGVGDLPYIVQVMEEMSWYHEATNYKRVKFKDVPVPPSQSTTTVLTNPPVVEDWYDWSTPDPPPSAPRPVEVYVKPVIDSEGGKKIAQEAWIDYHLQTMHRYVFAHELDGGNRPPASLWAALNEGIGRRVWPLLTKVVREEKVRRILDAEAASTPDVERDVNRDSGDAHDGALNSDKTPDSSLSPIPIIVTNEWQMTPVPDFDTPDPERPCATCGVMSTSHLRCGGCKVVFYCNRNCQKEDWKAHKAECKNLHKIGQPSVNIKTNVASCSADKIDYASLWEQALEKEEAGRNDNDAPLGGSNNENPWDDPSIVDGSAPRRQVSDDEVSQVKLRLDELYELFESRIGSNGRLSDLVHKLMRRGVVTEERLMELL</sequence>
<gene>
    <name evidence="8" type="ORF">SeLEV6574_g05837</name>
</gene>